<gene>
    <name evidence="1" type="ORF">FHR98_003005</name>
</gene>
<keyword evidence="1" id="KW-0503">Monooxygenase</keyword>
<dbReference type="Proteomes" id="UP000581135">
    <property type="component" value="Unassembled WGS sequence"/>
</dbReference>
<dbReference type="AlphaFoldDB" id="A0A839T058"/>
<keyword evidence="1" id="KW-0560">Oxidoreductase</keyword>
<organism evidence="1 2">
    <name type="scientific">Limibacillus halophilus</name>
    <dbReference type="NCBI Taxonomy" id="1579333"/>
    <lineage>
        <taxon>Bacteria</taxon>
        <taxon>Pseudomonadati</taxon>
        <taxon>Pseudomonadota</taxon>
        <taxon>Alphaproteobacteria</taxon>
        <taxon>Rhodospirillales</taxon>
        <taxon>Rhodovibrionaceae</taxon>
        <taxon>Limibacillus</taxon>
    </lineage>
</organism>
<keyword evidence="2" id="KW-1185">Reference proteome</keyword>
<sequence>MTVKRVWRGWTTPENAPHYEALLKSEVFPGIEAKKIPGYLAIELLRRPVGDEVEFMTVMTFESLDNVIAFQGEDYERAYVPDAAQKVLNRWDQTSAHFEILEKRNYG</sequence>
<dbReference type="SUPFAM" id="SSF54909">
    <property type="entry name" value="Dimeric alpha+beta barrel"/>
    <property type="match status" value="1"/>
</dbReference>
<dbReference type="GO" id="GO:0004497">
    <property type="term" value="F:monooxygenase activity"/>
    <property type="evidence" value="ECO:0007669"/>
    <property type="project" value="UniProtKB-KW"/>
</dbReference>
<dbReference type="EMBL" id="JACHXA010000010">
    <property type="protein sequence ID" value="MBB3066695.1"/>
    <property type="molecule type" value="Genomic_DNA"/>
</dbReference>
<evidence type="ECO:0000313" key="1">
    <source>
        <dbReference type="EMBL" id="MBB3066695.1"/>
    </source>
</evidence>
<dbReference type="InterPro" id="IPR011008">
    <property type="entry name" value="Dimeric_a/b-barrel"/>
</dbReference>
<reference evidence="1 2" key="1">
    <citation type="submission" date="2020-08" db="EMBL/GenBank/DDBJ databases">
        <title>Genomic Encyclopedia of Type Strains, Phase III (KMG-III): the genomes of soil and plant-associated and newly described type strains.</title>
        <authorList>
            <person name="Whitman W."/>
        </authorList>
    </citation>
    <scope>NUCLEOTIDE SEQUENCE [LARGE SCALE GENOMIC DNA]</scope>
    <source>
        <strain evidence="1 2">CECT 8803</strain>
    </source>
</reference>
<comment type="caution">
    <text evidence="1">The sequence shown here is derived from an EMBL/GenBank/DDBJ whole genome shotgun (WGS) entry which is preliminary data.</text>
</comment>
<protein>
    <submittedName>
        <fullName evidence="1">Antibiotic biosynthesis monooxygenase (ABM) superfamily enzyme</fullName>
    </submittedName>
</protein>
<proteinExistence type="predicted"/>
<name>A0A839T058_9PROT</name>
<accession>A0A839T058</accession>
<dbReference type="RefSeq" id="WP_183417525.1">
    <property type="nucleotide sequence ID" value="NZ_JACHXA010000010.1"/>
</dbReference>
<evidence type="ECO:0000313" key="2">
    <source>
        <dbReference type="Proteomes" id="UP000581135"/>
    </source>
</evidence>